<keyword evidence="2" id="KW-0472">Membrane</keyword>
<dbReference type="RefSeq" id="WP_308895836.1">
    <property type="nucleotide sequence ID" value="NZ_CP133218.1"/>
</dbReference>
<evidence type="ECO:0000313" key="4">
    <source>
        <dbReference type="Proteomes" id="UP001236657"/>
    </source>
</evidence>
<proteinExistence type="predicted"/>
<feature type="transmembrane region" description="Helical" evidence="2">
    <location>
        <begin position="7"/>
        <end position="28"/>
    </location>
</feature>
<organism evidence="3 4">
    <name type="scientific">Thiothrix lacustris</name>
    <dbReference type="NCBI Taxonomy" id="525917"/>
    <lineage>
        <taxon>Bacteria</taxon>
        <taxon>Pseudomonadati</taxon>
        <taxon>Pseudomonadota</taxon>
        <taxon>Gammaproteobacteria</taxon>
        <taxon>Thiotrichales</taxon>
        <taxon>Thiotrichaceae</taxon>
        <taxon>Thiothrix</taxon>
    </lineage>
</organism>
<evidence type="ECO:0000256" key="2">
    <source>
        <dbReference type="SAM" id="Phobius"/>
    </source>
</evidence>
<keyword evidence="2" id="KW-1133">Transmembrane helix</keyword>
<feature type="compositionally biased region" description="Basic and acidic residues" evidence="1">
    <location>
        <begin position="137"/>
        <end position="152"/>
    </location>
</feature>
<protein>
    <recommendedName>
        <fullName evidence="5">YbgF trimerisation domain-containing protein</fullName>
    </recommendedName>
</protein>
<evidence type="ECO:0000313" key="3">
    <source>
        <dbReference type="EMBL" id="WML91147.1"/>
    </source>
</evidence>
<accession>A0ABY9MRV0</accession>
<evidence type="ECO:0000256" key="1">
    <source>
        <dbReference type="SAM" id="MobiDB-lite"/>
    </source>
</evidence>
<name>A0ABY9MRV0_9GAMM</name>
<feature type="compositionally biased region" description="Pro residues" evidence="1">
    <location>
        <begin position="49"/>
        <end position="72"/>
    </location>
</feature>
<keyword evidence="4" id="KW-1185">Reference proteome</keyword>
<reference evidence="3 4" key="1">
    <citation type="submission" date="2023-08" db="EMBL/GenBank/DDBJ databases">
        <title>New molecular markers tilS and rpoB for phylogenetic and monitoring studies of the genus Thiothrix biodiversity.</title>
        <authorList>
            <person name="Ravin N.V."/>
            <person name="Smolyakov D."/>
            <person name="Markov N.D."/>
            <person name="Beletsky A.V."/>
            <person name="Mardanov A.V."/>
            <person name="Rudenko T.S."/>
            <person name="Grabovich M.Y."/>
        </authorList>
    </citation>
    <scope>NUCLEOTIDE SEQUENCE [LARGE SCALE GENOMIC DNA]</scope>
    <source>
        <strain evidence="3 4">MK1</strain>
    </source>
</reference>
<dbReference type="Proteomes" id="UP001236657">
    <property type="component" value="Chromosome"/>
</dbReference>
<feature type="compositionally biased region" description="Low complexity" evidence="1">
    <location>
        <begin position="78"/>
        <end position="91"/>
    </location>
</feature>
<evidence type="ECO:0008006" key="5">
    <source>
        <dbReference type="Google" id="ProtNLM"/>
    </source>
</evidence>
<dbReference type="EMBL" id="CP133218">
    <property type="protein sequence ID" value="WML91147.1"/>
    <property type="molecule type" value="Genomic_DNA"/>
</dbReference>
<feature type="region of interest" description="Disordered" evidence="1">
    <location>
        <begin position="35"/>
        <end position="109"/>
    </location>
</feature>
<sequence>MPKRDPITVVGVVSTVLLVTGGAMLYLAPPPQTIQPQAQLTNQSSPFKEPLPAPTPIPVPPPPPPAPAPAPAPEKTALRTSTTLSALSPPELTEDDLAQLTPSQRSHYETLRKSLQSVLTKVQTLEEENTKMQQALDKGDEKNQVLDAEINKLRSQQTPEPAKATPPPP</sequence>
<gene>
    <name evidence="3" type="ORF">RCF98_02050</name>
</gene>
<keyword evidence="2" id="KW-0812">Transmembrane</keyword>
<feature type="region of interest" description="Disordered" evidence="1">
    <location>
        <begin position="133"/>
        <end position="169"/>
    </location>
</feature>